<dbReference type="Pfam" id="PF06120">
    <property type="entry name" value="Phage_HK97_TLTM"/>
    <property type="match status" value="1"/>
</dbReference>
<name>A0A1H7ZYU9_9PAST</name>
<proteinExistence type="predicted"/>
<feature type="domain" description="Tail length tape measure" evidence="2">
    <location>
        <begin position="409"/>
        <end position="509"/>
    </location>
</feature>
<dbReference type="GeneID" id="83544499"/>
<feature type="coiled-coil region" evidence="1">
    <location>
        <begin position="474"/>
        <end position="508"/>
    </location>
</feature>
<dbReference type="Pfam" id="PF09718">
    <property type="entry name" value="Tape_meas_lam_C"/>
    <property type="match status" value="1"/>
</dbReference>
<dbReference type="RefSeq" id="WP_090923280.1">
    <property type="nucleotide sequence ID" value="NZ_CP016180.1"/>
</dbReference>
<dbReference type="STRING" id="97481.SAMN05444853_13313"/>
<evidence type="ECO:0000313" key="6">
    <source>
        <dbReference type="Proteomes" id="UP000198883"/>
    </source>
</evidence>
<feature type="coiled-coil region" evidence="1">
    <location>
        <begin position="16"/>
        <end position="43"/>
    </location>
</feature>
<feature type="coiled-coil region" evidence="1">
    <location>
        <begin position="541"/>
        <end position="568"/>
    </location>
</feature>
<evidence type="ECO:0000313" key="5">
    <source>
        <dbReference type="EMBL" id="SEM63630.1"/>
    </source>
</evidence>
<accession>A0A1H7ZYU9</accession>
<evidence type="ECO:0000259" key="3">
    <source>
        <dbReference type="Pfam" id="PF09718"/>
    </source>
</evidence>
<dbReference type="AlphaFoldDB" id="A0A1H7ZYU9"/>
<evidence type="ECO:0000256" key="1">
    <source>
        <dbReference type="SAM" id="Coils"/>
    </source>
</evidence>
<protein>
    <submittedName>
        <fullName evidence="5">Phage tail tape measure protein, lambda family</fullName>
    </submittedName>
</protein>
<feature type="domain" description="Bacteriophage tail tape measure C-terminal" evidence="3">
    <location>
        <begin position="853"/>
        <end position="924"/>
    </location>
</feature>
<organism evidence="5 6">
    <name type="scientific">Phocoenobacter skyensis</name>
    <dbReference type="NCBI Taxonomy" id="97481"/>
    <lineage>
        <taxon>Bacteria</taxon>
        <taxon>Pseudomonadati</taxon>
        <taxon>Pseudomonadota</taxon>
        <taxon>Gammaproteobacteria</taxon>
        <taxon>Pasteurellales</taxon>
        <taxon>Pasteurellaceae</taxon>
        <taxon>Phocoenobacter</taxon>
    </lineage>
</organism>
<feature type="domain" description="Tape measure protein N-terminal" evidence="4">
    <location>
        <begin position="61"/>
        <end position="250"/>
    </location>
</feature>
<dbReference type="InterPro" id="IPR009302">
    <property type="entry name" value="Tail_length_tape_measure"/>
</dbReference>
<dbReference type="Proteomes" id="UP000198883">
    <property type="component" value="Unassembled WGS sequence"/>
</dbReference>
<gene>
    <name evidence="5" type="ORF">SAMN05444853_13313</name>
</gene>
<dbReference type="OrthoDB" id="79849at2"/>
<dbReference type="NCBIfam" id="TIGR02675">
    <property type="entry name" value="tape_meas_nterm"/>
    <property type="match status" value="1"/>
</dbReference>
<dbReference type="EMBL" id="FOBN01000033">
    <property type="protein sequence ID" value="SEM63630.1"/>
    <property type="molecule type" value="Genomic_DNA"/>
</dbReference>
<dbReference type="Pfam" id="PF20155">
    <property type="entry name" value="TMP_3"/>
    <property type="match status" value="1"/>
</dbReference>
<sequence>MADIATLAVQITSTGAVKAKNDLKGFEAQAKKTEKQTDSLSNSLRALKLLFAAGILGQSIKSVIRMSDKMQSLNAQVKFVTKSTQEYLRVQEKLFSIAQGTRSSLEATTTLYTRSARALKDYGYSQNQLLNFTETLNKAMIVGGATAQEQASALLQLSQALGSGRLQGDEFRSISESAPIILDVVAEYMGKSRGEIKKLASEGKITSQILFNAIGGASKEISQQFDTMPLTFGQAMQQMENSALKFVDKLLNQTTGVVTSLASGVSFLANNFNMLASVIGSVLLVKMSSFAKAQLKSKINTENSIFLTEKHALAIKQRALATKGETVLLRAKATAELSVARSDMVHLQAQLRLAQNEQQRMLVRTRMAEQSRRISALHQVERVAITNLAVATNALSQANGRLSLSQRIVAGTSRLLKGALGLLGGPLGIITIAISSAIGIFYDYKQSLEEARQKALEFADTLPDVTKNIEKLTALEIKVNLGKAEESIEEQRKKIAELTKEYEHLKQISSSKTITYYDPFTGLTTNVDKSADVIKKQLFATAKAELELDKATKKLNNTLAEQKKLLKEQSFVEISEQLNILFPDLKMTKEEFNALGISVEQFKNLLPSAGDNVSSFNNTLSKTVLTAVMLTNAMNGLSQATAQSIDPKIQEKLNALKLSLEIKKARNSGNTDKANRLTARQRAMSALGGNFDDKSEEYKQLFNSYLLIEQENNRKRTLSTLNSQKEKHEKMLGQWKDYYSQLESSSADSLTRIALEQKKELDKLAGFIKSGVVPFEEAERSKTIIAEKYAKERQAIAEKYAPEIKVKREYDENVAEIQALQQSGDLTQKQANNALQEQEYNKWLGLADRSDPMNGWKKSMHDFGVTANDVMGNVANIGMNAFDGMSDELTKLVMTGKADFGALAKSILTDLTKMIIKMMLFNAIKSAFGGFSGGGAVSTPQQAYSGGLIGYATGGSVGGFTGQGGKYTPAGIVHKGEYVLTKEATSRLGINYLDYLNYQTRSRPQGFATGGGVSVPTVHGRGISRSDGVKVNIINNGEQATANVSTKEDKDGNLEITVELMKKMQGIARIEANSVIQNNFRSGGMFA</sequence>
<reference evidence="6" key="1">
    <citation type="submission" date="2016-10" db="EMBL/GenBank/DDBJ databases">
        <authorList>
            <person name="Varghese N."/>
            <person name="Submissions S."/>
        </authorList>
    </citation>
    <scope>NUCLEOTIDE SEQUENCE [LARGE SCALE GENOMIC DNA]</scope>
    <source>
        <strain evidence="6">DSM 24204</strain>
    </source>
</reference>
<dbReference type="InterPro" id="IPR013491">
    <property type="entry name" value="Tape_meas_N"/>
</dbReference>
<evidence type="ECO:0000259" key="4">
    <source>
        <dbReference type="Pfam" id="PF20155"/>
    </source>
</evidence>
<dbReference type="InterPro" id="IPR006431">
    <property type="entry name" value="Phage_tape_meas_C"/>
</dbReference>
<keyword evidence="1" id="KW-0175">Coiled coil</keyword>
<dbReference type="NCBIfam" id="TIGR01541">
    <property type="entry name" value="tape_meas_lam_C"/>
    <property type="match status" value="1"/>
</dbReference>
<evidence type="ECO:0000259" key="2">
    <source>
        <dbReference type="Pfam" id="PF06120"/>
    </source>
</evidence>